<dbReference type="NCBIfam" id="TIGR01323">
    <property type="entry name" value="nitrile_alph"/>
    <property type="match status" value="1"/>
</dbReference>
<reference evidence="9" key="2">
    <citation type="submission" date="2019-06" db="EMBL/GenBank/DDBJ databases">
        <title>AzeR, a transcriptional regulator that responds to azelaic acid in Pseudomonas nitroreducens.</title>
        <authorList>
            <person name="Bez C."/>
            <person name="Javvadi S.G."/>
            <person name="Bertani I."/>
            <person name="Devescovi G."/>
            <person name="Studholme D.J."/>
            <person name="Geller A."/>
            <person name="Levy A."/>
            <person name="Venturi V."/>
        </authorList>
    </citation>
    <scope>NUCLEOTIDE SEQUENCE [LARGE SCALE GENOMIC DNA]</scope>
    <source>
        <strain evidence="9">DSM 9128</strain>
    </source>
</reference>
<dbReference type="InterPro" id="IPR018141">
    <property type="entry name" value="Nitrile_hydratase_asu"/>
</dbReference>
<evidence type="ECO:0000313" key="9">
    <source>
        <dbReference type="Proteomes" id="UP000307510"/>
    </source>
</evidence>
<feature type="binding site" evidence="6">
    <location>
        <position position="106"/>
    </location>
    <ligand>
        <name>Fe(3+)</name>
        <dbReference type="ChEBI" id="CHEBI:29034"/>
    </ligand>
</feature>
<dbReference type="GO" id="GO:0046914">
    <property type="term" value="F:transition metal ion binding"/>
    <property type="evidence" value="ECO:0007669"/>
    <property type="project" value="InterPro"/>
</dbReference>
<accession>A0A5R8ZQV0</accession>
<comment type="caution">
    <text evidence="8">The sequence shown here is derived from an EMBL/GenBank/DDBJ whole genome shotgun (WGS) entry which is preliminary data.</text>
</comment>
<feature type="binding site" evidence="6">
    <location>
        <position position="103"/>
    </location>
    <ligand>
        <name>Fe(3+)</name>
        <dbReference type="ChEBI" id="CHEBI:29034"/>
    </ligand>
</feature>
<dbReference type="InterPro" id="IPR023900">
    <property type="entry name" value="CN_Hdrtase_asu/SCN_Hdrlase_gsu"/>
</dbReference>
<dbReference type="GO" id="GO:0018822">
    <property type="term" value="F:nitrile hydratase activity"/>
    <property type="evidence" value="ECO:0007669"/>
    <property type="project" value="UniProtKB-EC"/>
</dbReference>
<evidence type="ECO:0000256" key="3">
    <source>
        <dbReference type="ARBA" id="ARBA00022723"/>
    </source>
</evidence>
<evidence type="ECO:0000259" key="7">
    <source>
        <dbReference type="Pfam" id="PF02979"/>
    </source>
</evidence>
<name>A0A5R8ZQV0_PSENT</name>
<feature type="domain" description="Nitrile hydratase alpha/Thiocyanate hydrolase gamma" evidence="7">
    <location>
        <begin position="13"/>
        <end position="193"/>
    </location>
</feature>
<dbReference type="EMBL" id="VASG01000012">
    <property type="protein sequence ID" value="TLP68662.1"/>
    <property type="molecule type" value="Genomic_DNA"/>
</dbReference>
<comment type="similarity">
    <text evidence="1">Belongs to the nitrile hydratase subunit alpha family.</text>
</comment>
<feature type="binding site" evidence="6">
    <location>
        <position position="108"/>
    </location>
    <ligand>
        <name>Fe(3+)</name>
        <dbReference type="ChEBI" id="CHEBI:29034"/>
    </ligand>
</feature>
<dbReference type="InterPro" id="IPR004232">
    <property type="entry name" value="CN_Hdrtase_a/SCN_Hdrlase_g"/>
</dbReference>
<evidence type="ECO:0000256" key="6">
    <source>
        <dbReference type="PIRSR" id="PIRSR001426-1"/>
    </source>
</evidence>
<dbReference type="InterPro" id="IPR036648">
    <property type="entry name" value="CN_Hdrase_a/SCN_Hdrase_g_sf"/>
</dbReference>
<dbReference type="Pfam" id="PF02979">
    <property type="entry name" value="NHase_alpha"/>
    <property type="match status" value="1"/>
</dbReference>
<dbReference type="SUPFAM" id="SSF56209">
    <property type="entry name" value="Nitrile hydratase alpha chain"/>
    <property type="match status" value="1"/>
</dbReference>
<reference evidence="8 9" key="1">
    <citation type="submission" date="2019-05" db="EMBL/GenBank/DDBJ databases">
        <authorList>
            <person name="Moore K."/>
            <person name="O'Neill P."/>
            <person name="Farbos A."/>
            <person name="Studholme D.J."/>
        </authorList>
    </citation>
    <scope>NUCLEOTIDE SEQUENCE [LARGE SCALE GENOMIC DNA]</scope>
    <source>
        <strain evidence="8 9">DSM 9128</strain>
    </source>
</reference>
<evidence type="ECO:0000256" key="4">
    <source>
        <dbReference type="ARBA" id="ARBA00023239"/>
    </source>
</evidence>
<dbReference type="RefSeq" id="WP_138217034.1">
    <property type="nucleotide sequence ID" value="NZ_VASG01000012.1"/>
</dbReference>
<comment type="catalytic activity">
    <reaction evidence="5">
        <text>an aliphatic primary amide = an aliphatic nitrile + H2O</text>
        <dbReference type="Rhea" id="RHEA:12673"/>
        <dbReference type="ChEBI" id="CHEBI:15377"/>
        <dbReference type="ChEBI" id="CHEBI:65285"/>
        <dbReference type="ChEBI" id="CHEBI:80291"/>
        <dbReference type="EC" id="4.2.1.84"/>
    </reaction>
</comment>
<gene>
    <name evidence="8" type="primary">nthA</name>
    <name evidence="8" type="ORF">FEA48_29905</name>
</gene>
<dbReference type="AlphaFoldDB" id="A0A5R8ZQV0"/>
<protein>
    <recommendedName>
        <fullName evidence="2">nitrile hydratase</fullName>
        <ecNumber evidence="2">4.2.1.84</ecNumber>
    </recommendedName>
</protein>
<sequence length="208" mass="22934">MNHKASISAGTAADRAFALKHALEEKGVVPEGYVENFTQVMETDFDPANGARVVARAWVDPAYRELLLRNGTAACDQFGYTGVQGEYIVALENTPTLQNVIVCTLCSCTAWPVLGLPPDWYKSFEYRARVVRESRSVLREMGLDLPEAVAIRVWDTTAETRYMVLPVRPEGTEGWSEEELAALVTKDVLIGIARPEVPAANDSTREVS</sequence>
<dbReference type="EC" id="4.2.1.84" evidence="2"/>
<evidence type="ECO:0000256" key="1">
    <source>
        <dbReference type="ARBA" id="ARBA00009363"/>
    </source>
</evidence>
<dbReference type="Gene3D" id="3.90.330.10">
    <property type="entry name" value="Nitrile hydratase alpha /Thiocyanate hydrolase gamma"/>
    <property type="match status" value="1"/>
</dbReference>
<dbReference type="Proteomes" id="UP000307510">
    <property type="component" value="Unassembled WGS sequence"/>
</dbReference>
<keyword evidence="6" id="KW-0408">Iron</keyword>
<organism evidence="8 9">
    <name type="scientific">Pseudomonas nitroreducens</name>
    <dbReference type="NCBI Taxonomy" id="46680"/>
    <lineage>
        <taxon>Bacteria</taxon>
        <taxon>Pseudomonadati</taxon>
        <taxon>Pseudomonadota</taxon>
        <taxon>Gammaproteobacteria</taxon>
        <taxon>Pseudomonadales</taxon>
        <taxon>Pseudomonadaceae</taxon>
        <taxon>Pseudomonas</taxon>
    </lineage>
</organism>
<dbReference type="PIRSF" id="PIRSF001426">
    <property type="entry name" value="NHase_alpha"/>
    <property type="match status" value="1"/>
</dbReference>
<proteinExistence type="inferred from homology"/>
<keyword evidence="3 6" id="KW-0479">Metal-binding</keyword>
<keyword evidence="4 8" id="KW-0456">Lyase</keyword>
<evidence type="ECO:0000256" key="5">
    <source>
        <dbReference type="ARBA" id="ARBA00044877"/>
    </source>
</evidence>
<evidence type="ECO:0000256" key="2">
    <source>
        <dbReference type="ARBA" id="ARBA00013079"/>
    </source>
</evidence>
<evidence type="ECO:0000313" key="8">
    <source>
        <dbReference type="EMBL" id="TLP68662.1"/>
    </source>
</evidence>
<feature type="binding site" evidence="6">
    <location>
        <position position="107"/>
    </location>
    <ligand>
        <name>Fe(3+)</name>
        <dbReference type="ChEBI" id="CHEBI:29034"/>
    </ligand>
</feature>